<keyword evidence="5 7" id="KW-1133">Transmembrane helix</keyword>
<comment type="caution">
    <text evidence="9">The sequence shown here is derived from an EMBL/GenBank/DDBJ whole genome shotgun (WGS) entry which is preliminary data.</text>
</comment>
<dbReference type="GO" id="GO:0015171">
    <property type="term" value="F:amino acid transmembrane transporter activity"/>
    <property type="evidence" value="ECO:0007669"/>
    <property type="project" value="TreeGrafter"/>
</dbReference>
<dbReference type="GO" id="GO:0016020">
    <property type="term" value="C:membrane"/>
    <property type="evidence" value="ECO:0007669"/>
    <property type="project" value="UniProtKB-SubCell"/>
</dbReference>
<organism evidence="9 10">
    <name type="scientific">Rhizoclosmatium globosum</name>
    <dbReference type="NCBI Taxonomy" id="329046"/>
    <lineage>
        <taxon>Eukaryota</taxon>
        <taxon>Fungi</taxon>
        <taxon>Fungi incertae sedis</taxon>
        <taxon>Chytridiomycota</taxon>
        <taxon>Chytridiomycota incertae sedis</taxon>
        <taxon>Chytridiomycetes</taxon>
        <taxon>Chytridiales</taxon>
        <taxon>Chytriomycetaceae</taxon>
        <taxon>Rhizoclosmatium</taxon>
    </lineage>
</organism>
<feature type="transmembrane region" description="Helical" evidence="7">
    <location>
        <begin position="20"/>
        <end position="38"/>
    </location>
</feature>
<feature type="transmembrane region" description="Helical" evidence="7">
    <location>
        <begin position="375"/>
        <end position="397"/>
    </location>
</feature>
<dbReference type="PANTHER" id="PTHR43341:SF1">
    <property type="entry name" value="GENERAL AMINO-ACID PERMEASE GAP1"/>
    <property type="match status" value="1"/>
</dbReference>
<evidence type="ECO:0000256" key="1">
    <source>
        <dbReference type="ARBA" id="ARBA00004141"/>
    </source>
</evidence>
<evidence type="ECO:0000256" key="5">
    <source>
        <dbReference type="ARBA" id="ARBA00022989"/>
    </source>
</evidence>
<feature type="transmembrane region" description="Helical" evidence="7">
    <location>
        <begin position="250"/>
        <end position="269"/>
    </location>
</feature>
<dbReference type="EMBL" id="MCGO01000019">
    <property type="protein sequence ID" value="ORY45554.1"/>
    <property type="molecule type" value="Genomic_DNA"/>
</dbReference>
<sequence>MALISLPAPDEPKLKRRLLARHLEMIAIGGAIGTGLLLRSGTSIAQAGPVGALLCFAIVGLQVFGVIAGIGEMATLLPVEGGFSQFPSRFVHKSLGFAMGWTYWITWVLTIAAEMAGIANLMQYWVASSTVQPWIWSLAYLAPIAIINLFPVNGFATLEFILCIIKILAIVLFLIIGVVVWFGANDSRQPLWFTNWKPAMKGDNSVDLFLRIAKNFATAFFAYGGTELVGLTAGEAINPRKSVPRAINGTFYRVLIFYLGALLVVGLILPPDSEFLMSADIAKSPFVYAFKTVSISFAPDLMNAIIIIAAVSASNSSIYACARTLTRLAEEGSAHRIFAVTTKHGVPINSVLLCILVSLISIGCAYGAGPNGSTYVFSWLAGQISYGVWLSWMVMTYTHLRFRNGYMAQGRKLEDLPYKSPYFPYMNYLSLYIGTVVFICWVFSSLYTNGVDAGVFFDTNWVMANSWMYAGIPLSLCLFFGHGLIYHRRAVGDTQYWWKLVPYDEMDFDTGRVLETEQELEEIELTLQRPKGVKEWGRRILFKLF</sequence>
<dbReference type="InterPro" id="IPR004841">
    <property type="entry name" value="AA-permease/SLC12A_dom"/>
</dbReference>
<dbReference type="PANTHER" id="PTHR43341">
    <property type="entry name" value="AMINO ACID PERMEASE"/>
    <property type="match status" value="1"/>
</dbReference>
<keyword evidence="4" id="KW-0029">Amino-acid transport</keyword>
<keyword evidence="6 7" id="KW-0472">Membrane</keyword>
<evidence type="ECO:0000313" key="9">
    <source>
        <dbReference type="EMBL" id="ORY45554.1"/>
    </source>
</evidence>
<keyword evidence="3 7" id="KW-0812">Transmembrane</keyword>
<evidence type="ECO:0000256" key="7">
    <source>
        <dbReference type="SAM" id="Phobius"/>
    </source>
</evidence>
<feature type="transmembrane region" description="Helical" evidence="7">
    <location>
        <begin position="428"/>
        <end position="447"/>
    </location>
</feature>
<feature type="domain" description="Amino acid permease/ SLC12A" evidence="8">
    <location>
        <begin position="22"/>
        <end position="485"/>
    </location>
</feature>
<dbReference type="Proteomes" id="UP000193642">
    <property type="component" value="Unassembled WGS sequence"/>
</dbReference>
<evidence type="ECO:0000256" key="3">
    <source>
        <dbReference type="ARBA" id="ARBA00022692"/>
    </source>
</evidence>
<feature type="transmembrane region" description="Helical" evidence="7">
    <location>
        <begin position="301"/>
        <end position="325"/>
    </location>
</feature>
<keyword evidence="10" id="KW-1185">Reference proteome</keyword>
<evidence type="ECO:0000313" key="10">
    <source>
        <dbReference type="Proteomes" id="UP000193642"/>
    </source>
</evidence>
<evidence type="ECO:0000259" key="8">
    <source>
        <dbReference type="Pfam" id="PF00324"/>
    </source>
</evidence>
<dbReference type="FunFam" id="1.20.1740.10:FF:000001">
    <property type="entry name" value="Amino acid permease"/>
    <property type="match status" value="1"/>
</dbReference>
<dbReference type="Gene3D" id="1.20.1740.10">
    <property type="entry name" value="Amino acid/polyamine transporter I"/>
    <property type="match status" value="1"/>
</dbReference>
<accession>A0A1Y2CFG9</accession>
<dbReference type="PIRSF" id="PIRSF006060">
    <property type="entry name" value="AA_transporter"/>
    <property type="match status" value="1"/>
</dbReference>
<evidence type="ECO:0000256" key="4">
    <source>
        <dbReference type="ARBA" id="ARBA00022970"/>
    </source>
</evidence>
<feature type="transmembrane region" description="Helical" evidence="7">
    <location>
        <begin position="467"/>
        <end position="486"/>
    </location>
</feature>
<evidence type="ECO:0000256" key="2">
    <source>
        <dbReference type="ARBA" id="ARBA00022448"/>
    </source>
</evidence>
<dbReference type="OrthoDB" id="10062876at2759"/>
<gene>
    <name evidence="9" type="ORF">BCR33DRAFT_765387</name>
</gene>
<feature type="transmembrane region" description="Helical" evidence="7">
    <location>
        <begin position="158"/>
        <end position="182"/>
    </location>
</feature>
<dbReference type="InterPro" id="IPR004840">
    <property type="entry name" value="Amino_acid_permease_CS"/>
</dbReference>
<dbReference type="STRING" id="329046.A0A1Y2CFG9"/>
<dbReference type="PROSITE" id="PS00218">
    <property type="entry name" value="AMINO_ACID_PERMEASE_1"/>
    <property type="match status" value="1"/>
</dbReference>
<dbReference type="Pfam" id="PF00324">
    <property type="entry name" value="AA_permease"/>
    <property type="match status" value="1"/>
</dbReference>
<dbReference type="AlphaFoldDB" id="A0A1Y2CFG9"/>
<dbReference type="InterPro" id="IPR050524">
    <property type="entry name" value="APC_YAT"/>
</dbReference>
<name>A0A1Y2CFG9_9FUNG</name>
<feature type="transmembrane region" description="Helical" evidence="7">
    <location>
        <begin position="134"/>
        <end position="152"/>
    </location>
</feature>
<evidence type="ECO:0000256" key="6">
    <source>
        <dbReference type="ARBA" id="ARBA00023136"/>
    </source>
</evidence>
<feature type="transmembrane region" description="Helical" evidence="7">
    <location>
        <begin position="50"/>
        <end position="70"/>
    </location>
</feature>
<protein>
    <recommendedName>
        <fullName evidence="8">Amino acid permease/ SLC12A domain-containing protein</fullName>
    </recommendedName>
</protein>
<feature type="transmembrane region" description="Helical" evidence="7">
    <location>
        <begin position="101"/>
        <end position="122"/>
    </location>
</feature>
<keyword evidence="2" id="KW-0813">Transport</keyword>
<proteinExistence type="predicted"/>
<feature type="transmembrane region" description="Helical" evidence="7">
    <location>
        <begin position="346"/>
        <end position="369"/>
    </location>
</feature>
<comment type="subcellular location">
    <subcellularLocation>
        <location evidence="1">Membrane</location>
        <topology evidence="1">Multi-pass membrane protein</topology>
    </subcellularLocation>
</comment>
<reference evidence="9 10" key="1">
    <citation type="submission" date="2016-07" db="EMBL/GenBank/DDBJ databases">
        <title>Pervasive Adenine N6-methylation of Active Genes in Fungi.</title>
        <authorList>
            <consortium name="DOE Joint Genome Institute"/>
            <person name="Mondo S.J."/>
            <person name="Dannebaum R.O."/>
            <person name="Kuo R.C."/>
            <person name="Labutti K."/>
            <person name="Haridas S."/>
            <person name="Kuo A."/>
            <person name="Salamov A."/>
            <person name="Ahrendt S.R."/>
            <person name="Lipzen A."/>
            <person name="Sullivan W."/>
            <person name="Andreopoulos W.B."/>
            <person name="Clum A."/>
            <person name="Lindquist E."/>
            <person name="Daum C."/>
            <person name="Ramamoorthy G.K."/>
            <person name="Gryganskyi A."/>
            <person name="Culley D."/>
            <person name="Magnuson J.K."/>
            <person name="James T.Y."/>
            <person name="O'Malley M.A."/>
            <person name="Stajich J.E."/>
            <person name="Spatafora J.W."/>
            <person name="Visel A."/>
            <person name="Grigoriev I.V."/>
        </authorList>
    </citation>
    <scope>NUCLEOTIDE SEQUENCE [LARGE SCALE GENOMIC DNA]</scope>
    <source>
        <strain evidence="9 10">JEL800</strain>
    </source>
</reference>